<evidence type="ECO:0000313" key="3">
    <source>
        <dbReference type="Proteomes" id="UP000075025"/>
    </source>
</evidence>
<name>A0A147EWI0_MICTE</name>
<organism evidence="2 3">
    <name type="scientific">Microbacterium testaceum</name>
    <name type="common">Aureobacterium testaceum</name>
    <name type="synonym">Brevibacterium testaceum</name>
    <dbReference type="NCBI Taxonomy" id="2033"/>
    <lineage>
        <taxon>Bacteria</taxon>
        <taxon>Bacillati</taxon>
        <taxon>Actinomycetota</taxon>
        <taxon>Actinomycetes</taxon>
        <taxon>Micrococcales</taxon>
        <taxon>Microbacteriaceae</taxon>
        <taxon>Microbacterium</taxon>
    </lineage>
</organism>
<dbReference type="PATRIC" id="fig|2033.6.peg.3225"/>
<dbReference type="AlphaFoldDB" id="A0A147EWI0"/>
<sequence length="132" mass="13421">FRTAVTDAAARIVSAQQAGGDGLSDMPAYAVAVDALRVENARVVALEEAEREATPNRPTNPNGGTGNGGDPDSNTSDPGTPSPEPSQPAPSPDPEPSPEPTQPEPTPDPEPQPTEPTIPIPEPTTPIEGGTA</sequence>
<feature type="compositionally biased region" description="Low complexity" evidence="1">
    <location>
        <begin position="70"/>
        <end position="79"/>
    </location>
</feature>
<protein>
    <submittedName>
        <fullName evidence="2">Uncharacterized protein</fullName>
    </submittedName>
</protein>
<feature type="region of interest" description="Disordered" evidence="1">
    <location>
        <begin position="46"/>
        <end position="132"/>
    </location>
</feature>
<feature type="non-terminal residue" evidence="2">
    <location>
        <position position="1"/>
    </location>
</feature>
<dbReference type="EMBL" id="LDRT01000065">
    <property type="protein sequence ID" value="KTR94098.1"/>
    <property type="molecule type" value="Genomic_DNA"/>
</dbReference>
<comment type="caution">
    <text evidence="2">The sequence shown here is derived from an EMBL/GenBank/DDBJ whole genome shotgun (WGS) entry which is preliminary data.</text>
</comment>
<evidence type="ECO:0000313" key="2">
    <source>
        <dbReference type="EMBL" id="KTR94098.1"/>
    </source>
</evidence>
<reference evidence="2 3" key="1">
    <citation type="journal article" date="2016" name="Front. Microbiol.">
        <title>Genomic Resource of Rice Seed Associated Bacteria.</title>
        <authorList>
            <person name="Midha S."/>
            <person name="Bansal K."/>
            <person name="Sharma S."/>
            <person name="Kumar N."/>
            <person name="Patil P.P."/>
            <person name="Chaudhry V."/>
            <person name="Patil P.B."/>
        </authorList>
    </citation>
    <scope>NUCLEOTIDE SEQUENCE [LARGE SCALE GENOMIC DNA]</scope>
    <source>
        <strain evidence="2 3">NS220</strain>
    </source>
</reference>
<evidence type="ECO:0000256" key="1">
    <source>
        <dbReference type="SAM" id="MobiDB-lite"/>
    </source>
</evidence>
<feature type="compositionally biased region" description="Pro residues" evidence="1">
    <location>
        <begin position="80"/>
        <end position="124"/>
    </location>
</feature>
<proteinExistence type="predicted"/>
<accession>A0A147EWI0</accession>
<gene>
    <name evidence="2" type="ORF">NS220_10430</name>
</gene>
<dbReference type="Proteomes" id="UP000075025">
    <property type="component" value="Unassembled WGS sequence"/>
</dbReference>